<reference evidence="2" key="1">
    <citation type="journal article" date="2019" name="Int. J. Syst. Evol. Microbiol.">
        <title>The Global Catalogue of Microorganisms (GCM) 10K type strain sequencing project: providing services to taxonomists for standard genome sequencing and annotation.</title>
        <authorList>
            <consortium name="The Broad Institute Genomics Platform"/>
            <consortium name="The Broad Institute Genome Sequencing Center for Infectious Disease"/>
            <person name="Wu L."/>
            <person name="Ma J."/>
        </authorList>
    </citation>
    <scope>NUCLEOTIDE SEQUENCE [LARGE SCALE GENOMIC DNA]</scope>
    <source>
        <strain evidence="2">TISTR 1535</strain>
    </source>
</reference>
<dbReference type="Proteomes" id="UP001597502">
    <property type="component" value="Unassembled WGS sequence"/>
</dbReference>
<comment type="caution">
    <text evidence="1">The sequence shown here is derived from an EMBL/GenBank/DDBJ whole genome shotgun (WGS) entry which is preliminary data.</text>
</comment>
<evidence type="ECO:0000313" key="2">
    <source>
        <dbReference type="Proteomes" id="UP001597502"/>
    </source>
</evidence>
<sequence length="50" mass="5650">MNKLLNKESGNQKWSGSFLFLAGRLPQRESSLTWKLSAKQLSDTVIVEIV</sequence>
<accession>A0ABW5V573</accession>
<protein>
    <submittedName>
        <fullName evidence="1">Uncharacterized protein</fullName>
    </submittedName>
</protein>
<organism evidence="1 2">
    <name type="scientific">Lentibacillus juripiscarius</name>
    <dbReference type="NCBI Taxonomy" id="257446"/>
    <lineage>
        <taxon>Bacteria</taxon>
        <taxon>Bacillati</taxon>
        <taxon>Bacillota</taxon>
        <taxon>Bacilli</taxon>
        <taxon>Bacillales</taxon>
        <taxon>Bacillaceae</taxon>
        <taxon>Lentibacillus</taxon>
    </lineage>
</organism>
<keyword evidence="2" id="KW-1185">Reference proteome</keyword>
<dbReference type="EMBL" id="JBHUNA010000009">
    <property type="protein sequence ID" value="MFD2760596.1"/>
    <property type="molecule type" value="Genomic_DNA"/>
</dbReference>
<evidence type="ECO:0000313" key="1">
    <source>
        <dbReference type="EMBL" id="MFD2760596.1"/>
    </source>
</evidence>
<gene>
    <name evidence="1" type="ORF">ACFSUO_06365</name>
</gene>
<proteinExistence type="predicted"/>
<name>A0ABW5V573_9BACI</name>
<dbReference type="RefSeq" id="WP_382392215.1">
    <property type="nucleotide sequence ID" value="NZ_JBHUNA010000009.1"/>
</dbReference>